<evidence type="ECO:0000259" key="4">
    <source>
        <dbReference type="Pfam" id="PF04377"/>
    </source>
</evidence>
<proteinExistence type="predicted"/>
<feature type="domain" description="N-end rule aminoacyl transferase C-terminal" evidence="4">
    <location>
        <begin position="104"/>
        <end position="219"/>
    </location>
</feature>
<dbReference type="PANTHER" id="PTHR21367">
    <property type="entry name" value="ARGININE-TRNA-PROTEIN TRANSFERASE 1"/>
    <property type="match status" value="1"/>
</dbReference>
<keyword evidence="6" id="KW-1185">Reference proteome</keyword>
<evidence type="ECO:0000259" key="3">
    <source>
        <dbReference type="Pfam" id="PF04376"/>
    </source>
</evidence>
<accession>A0A0C2HFV5</accession>
<protein>
    <recommendedName>
        <fullName evidence="7">Aspartate/glutamate leucyltransferase</fullName>
    </recommendedName>
</protein>
<dbReference type="PANTHER" id="PTHR21367:SF1">
    <property type="entry name" value="ARGINYL-TRNA--PROTEIN TRANSFERASE 1"/>
    <property type="match status" value="1"/>
</dbReference>
<dbReference type="InterPro" id="IPR030700">
    <property type="entry name" value="N-end_Aminoacyl_Trfase"/>
</dbReference>
<dbReference type="RefSeq" id="WP_040100581.1">
    <property type="nucleotide sequence ID" value="NZ_JWJD01000007.1"/>
</dbReference>
<dbReference type="GO" id="GO:0004057">
    <property type="term" value="F:arginyl-tRNA--protein transferase activity"/>
    <property type="evidence" value="ECO:0007669"/>
    <property type="project" value="InterPro"/>
</dbReference>
<dbReference type="AlphaFoldDB" id="A0A0C2HFV5"/>
<dbReference type="Pfam" id="PF04377">
    <property type="entry name" value="ATE_C"/>
    <property type="match status" value="1"/>
</dbReference>
<comment type="caution">
    <text evidence="5">The sequence shown here is derived from an EMBL/GenBank/DDBJ whole genome shotgun (WGS) entry which is preliminary data.</text>
</comment>
<evidence type="ECO:0008006" key="7">
    <source>
        <dbReference type="Google" id="ProtNLM"/>
    </source>
</evidence>
<name>A0A0C2HFV5_9BACT</name>
<sequence length="240" mass="28094">MHIFQQAQTEELTDCPYLDDQRKSYCYFLASRVDEGEMSLLLAEGWRKFGLYFFRPECPTCRNCIPLRVRVADFAPSRSQRRVLKKGQGLEARFGPLKLTDQIYELYRRHSEGRFDQASDPEDFLYNFYMPSCPGLQTELYYQGELIGAGFLDQGCDCLNSVYFFYDPAFAYLHPGTFSILSEIEYARQIGLAYYYLGYYVPGCMRMGYKDHFRPREHYNWKSGIWTEVKGPPEAPVTVQ</sequence>
<reference evidence="5 6" key="1">
    <citation type="submission" date="2014-12" db="EMBL/GenBank/DDBJ databases">
        <title>Genomes of Geoalkalibacter ferrihydriticus and Geoalkalibacter subterraneus, two haloalkaliphilic metal-reducing members of the Geobacteraceae.</title>
        <authorList>
            <person name="Badalamenti J.P."/>
            <person name="Torres C.I."/>
            <person name="Krajmalnik-Brown R."/>
            <person name="Bond D.R."/>
        </authorList>
    </citation>
    <scope>NUCLEOTIDE SEQUENCE [LARGE SCALE GENOMIC DNA]</scope>
    <source>
        <strain evidence="5 6">DSM 17813</strain>
    </source>
</reference>
<dbReference type="SUPFAM" id="SSF55729">
    <property type="entry name" value="Acyl-CoA N-acyltransferases (Nat)"/>
    <property type="match status" value="1"/>
</dbReference>
<dbReference type="InterPro" id="IPR007471">
    <property type="entry name" value="N-end_Aminoacyl_Trfase_N"/>
</dbReference>
<dbReference type="EMBL" id="JWJD01000007">
    <property type="protein sequence ID" value="KIH75801.1"/>
    <property type="molecule type" value="Genomic_DNA"/>
</dbReference>
<dbReference type="InterPro" id="IPR007472">
    <property type="entry name" value="N-end_Aminoacyl_Trfase_C"/>
</dbReference>
<feature type="domain" description="N-end aminoacyl transferase N-terminal" evidence="3">
    <location>
        <begin position="14"/>
        <end position="82"/>
    </location>
</feature>
<evidence type="ECO:0000256" key="2">
    <source>
        <dbReference type="ARBA" id="ARBA00023315"/>
    </source>
</evidence>
<evidence type="ECO:0000256" key="1">
    <source>
        <dbReference type="ARBA" id="ARBA00022679"/>
    </source>
</evidence>
<dbReference type="Pfam" id="PF04376">
    <property type="entry name" value="ATE_N"/>
    <property type="match status" value="1"/>
</dbReference>
<evidence type="ECO:0000313" key="5">
    <source>
        <dbReference type="EMBL" id="KIH75801.1"/>
    </source>
</evidence>
<dbReference type="InterPro" id="IPR016181">
    <property type="entry name" value="Acyl_CoA_acyltransferase"/>
</dbReference>
<dbReference type="Proteomes" id="UP000035068">
    <property type="component" value="Unassembled WGS sequence"/>
</dbReference>
<gene>
    <name evidence="5" type="ORF">GFER_14495</name>
</gene>
<organism evidence="5 6">
    <name type="scientific">Geoalkalibacter ferrihydriticus DSM 17813</name>
    <dbReference type="NCBI Taxonomy" id="1121915"/>
    <lineage>
        <taxon>Bacteria</taxon>
        <taxon>Pseudomonadati</taxon>
        <taxon>Thermodesulfobacteriota</taxon>
        <taxon>Desulfuromonadia</taxon>
        <taxon>Desulfuromonadales</taxon>
        <taxon>Geoalkalibacteraceae</taxon>
        <taxon>Geoalkalibacter</taxon>
    </lineage>
</organism>
<keyword evidence="2" id="KW-0012">Acyltransferase</keyword>
<dbReference type="NCBIfam" id="NF002346">
    <property type="entry name" value="PRK01305.2-3"/>
    <property type="match status" value="1"/>
</dbReference>
<evidence type="ECO:0000313" key="6">
    <source>
        <dbReference type="Proteomes" id="UP000035068"/>
    </source>
</evidence>
<dbReference type="GO" id="GO:0005737">
    <property type="term" value="C:cytoplasm"/>
    <property type="evidence" value="ECO:0007669"/>
    <property type="project" value="TreeGrafter"/>
</dbReference>
<keyword evidence="1" id="KW-0808">Transferase</keyword>